<feature type="region of interest" description="Disordered" evidence="1">
    <location>
        <begin position="322"/>
        <end position="354"/>
    </location>
</feature>
<dbReference type="eggNOG" id="ENOG502SQGF">
    <property type="taxonomic scope" value="Eukaryota"/>
</dbReference>
<dbReference type="STRING" id="747525.W4KG01"/>
<gene>
    <name evidence="2" type="ORF">HETIRDRAFT_415717</name>
</gene>
<dbReference type="HOGENOM" id="CLU_806928_0_0_1"/>
<accession>W4KG01</accession>
<evidence type="ECO:0000313" key="2">
    <source>
        <dbReference type="EMBL" id="ETW83991.1"/>
    </source>
</evidence>
<feature type="compositionally biased region" description="Polar residues" evidence="1">
    <location>
        <begin position="100"/>
        <end position="110"/>
    </location>
</feature>
<reference evidence="2 3" key="1">
    <citation type="journal article" date="2012" name="New Phytol.">
        <title>Insight into trade-off between wood decay and parasitism from the genome of a fungal forest pathogen.</title>
        <authorList>
            <person name="Olson A."/>
            <person name="Aerts A."/>
            <person name="Asiegbu F."/>
            <person name="Belbahri L."/>
            <person name="Bouzid O."/>
            <person name="Broberg A."/>
            <person name="Canback B."/>
            <person name="Coutinho P.M."/>
            <person name="Cullen D."/>
            <person name="Dalman K."/>
            <person name="Deflorio G."/>
            <person name="van Diepen L.T."/>
            <person name="Dunand C."/>
            <person name="Duplessis S."/>
            <person name="Durling M."/>
            <person name="Gonthier P."/>
            <person name="Grimwood J."/>
            <person name="Fossdal C.G."/>
            <person name="Hansson D."/>
            <person name="Henrissat B."/>
            <person name="Hietala A."/>
            <person name="Himmelstrand K."/>
            <person name="Hoffmeister D."/>
            <person name="Hogberg N."/>
            <person name="James T.Y."/>
            <person name="Karlsson M."/>
            <person name="Kohler A."/>
            <person name="Kues U."/>
            <person name="Lee Y.H."/>
            <person name="Lin Y.C."/>
            <person name="Lind M."/>
            <person name="Lindquist E."/>
            <person name="Lombard V."/>
            <person name="Lucas S."/>
            <person name="Lunden K."/>
            <person name="Morin E."/>
            <person name="Murat C."/>
            <person name="Park J."/>
            <person name="Raffaello T."/>
            <person name="Rouze P."/>
            <person name="Salamov A."/>
            <person name="Schmutz J."/>
            <person name="Solheim H."/>
            <person name="Stahlberg J."/>
            <person name="Velez H."/>
            <person name="de Vries R.P."/>
            <person name="Wiebenga A."/>
            <person name="Woodward S."/>
            <person name="Yakovlev I."/>
            <person name="Garbelotto M."/>
            <person name="Martin F."/>
            <person name="Grigoriev I.V."/>
            <person name="Stenlid J."/>
        </authorList>
    </citation>
    <scope>NUCLEOTIDE SEQUENCE [LARGE SCALE GENOMIC DNA]</scope>
    <source>
        <strain evidence="2 3">TC 32-1</strain>
    </source>
</reference>
<dbReference type="GeneID" id="20673264"/>
<evidence type="ECO:0000313" key="3">
    <source>
        <dbReference type="Proteomes" id="UP000030671"/>
    </source>
</evidence>
<organism evidence="2 3">
    <name type="scientific">Heterobasidion irregulare (strain TC 32-1)</name>
    <dbReference type="NCBI Taxonomy" id="747525"/>
    <lineage>
        <taxon>Eukaryota</taxon>
        <taxon>Fungi</taxon>
        <taxon>Dikarya</taxon>
        <taxon>Basidiomycota</taxon>
        <taxon>Agaricomycotina</taxon>
        <taxon>Agaricomycetes</taxon>
        <taxon>Russulales</taxon>
        <taxon>Bondarzewiaceae</taxon>
        <taxon>Heterobasidion</taxon>
        <taxon>Heterobasidion annosum species complex</taxon>
    </lineage>
</organism>
<name>W4KG01_HETIT</name>
<protein>
    <submittedName>
        <fullName evidence="2">Uncharacterized protein</fullName>
    </submittedName>
</protein>
<dbReference type="RefSeq" id="XP_009543713.1">
    <property type="nucleotide sequence ID" value="XM_009545418.1"/>
</dbReference>
<keyword evidence="3" id="KW-1185">Reference proteome</keyword>
<proteinExistence type="predicted"/>
<sequence length="366" mass="40021">MRRIASIFNSRRSDKDKPAKTQPPPSHTAKSSRLFRSRSHISVATQPSIPKLDQAQSSSSSSSGSASLRTPDDDHASPMNPAVHQKPWTPWTVSKKPPATQRSSPSQPLGRSNMPDDSIARPPPKPQAVTHDDESEDDTSESSESDEERLPSSKPIARTLPPVEFAQSLTANHLAPAFSPFPLFYRPGTALFPRSANSSRSLLFRDSIESTMHKQRLLRKIVRDELSPSERRSLAVFGSRPATAAVRRTLPLPDEGAFPDVKHVAPHSRGLKRWIQRPYFEERTVVWAVGEDSGAIGWTRVKGSGFGVWALDVSEGLELLAGPTGDELERPSDDVAAWEPPSSASSSSSQLSGESPLYAVRVWPAC</sequence>
<dbReference type="KEGG" id="hir:HETIRDRAFT_415717"/>
<feature type="compositionally biased region" description="Low complexity" evidence="1">
    <location>
        <begin position="57"/>
        <end position="67"/>
    </location>
</feature>
<dbReference type="EMBL" id="KI925456">
    <property type="protein sequence ID" value="ETW83991.1"/>
    <property type="molecule type" value="Genomic_DNA"/>
</dbReference>
<feature type="compositionally biased region" description="Acidic residues" evidence="1">
    <location>
        <begin position="133"/>
        <end position="147"/>
    </location>
</feature>
<dbReference type="InParanoid" id="W4KG01"/>
<evidence type="ECO:0000256" key="1">
    <source>
        <dbReference type="SAM" id="MobiDB-lite"/>
    </source>
</evidence>
<dbReference type="Proteomes" id="UP000030671">
    <property type="component" value="Unassembled WGS sequence"/>
</dbReference>
<dbReference type="OrthoDB" id="3268641at2759"/>
<feature type="region of interest" description="Disordered" evidence="1">
    <location>
        <begin position="1"/>
        <end position="158"/>
    </location>
</feature>
<feature type="compositionally biased region" description="Low complexity" evidence="1">
    <location>
        <begin position="342"/>
        <end position="354"/>
    </location>
</feature>
<dbReference type="AlphaFoldDB" id="W4KG01"/>